<protein>
    <submittedName>
        <fullName evidence="3">IS110 family transposase</fullName>
    </submittedName>
</protein>
<sequence>MNQDSVYVGIDISKSTLDTFISTTGQVEQFLNGQADIQRLTQHLKTLNPALVVLEATGGFERLVAAELFAASLPVVIVNPRQVRNFAKATGRLAKTDAIDARVLAEFAQAVKPAIREIPDARTHELADLLARRRQIIDMIVAEENRLKQATFKALQRDIKAHLVWLRKRLKNTDDDLHDAIKASPIWKANYDLLCEVKGVGDVLALSLLALLPELGRVNRKQVAALVGVAPFNCDSGKFKGQRRIWGGRGELRKVLYMAALSSKTHNPVIEKFYNHLLAAGKTKKVALVACMRKLLTILNAMIRDQKHFGEKA</sequence>
<dbReference type="NCBIfam" id="NF033542">
    <property type="entry name" value="transpos_IS110"/>
    <property type="match status" value="1"/>
</dbReference>
<dbReference type="GeneID" id="93562390"/>
<comment type="caution">
    <text evidence="3">The sequence shown here is derived from an EMBL/GenBank/DDBJ whole genome shotgun (WGS) entry which is preliminary data.</text>
</comment>
<evidence type="ECO:0000313" key="4">
    <source>
        <dbReference type="Proteomes" id="UP001207294"/>
    </source>
</evidence>
<keyword evidence="4" id="KW-1185">Reference proteome</keyword>
<dbReference type="InterPro" id="IPR047650">
    <property type="entry name" value="Transpos_IS110"/>
</dbReference>
<accession>A0ABT3C2J3</accession>
<dbReference type="InterPro" id="IPR002525">
    <property type="entry name" value="Transp_IS110-like_N"/>
</dbReference>
<dbReference type="Proteomes" id="UP001207294">
    <property type="component" value="Unassembled WGS sequence"/>
</dbReference>
<dbReference type="Pfam" id="PF02371">
    <property type="entry name" value="Transposase_20"/>
    <property type="match status" value="1"/>
</dbReference>
<proteinExistence type="predicted"/>
<dbReference type="Pfam" id="PF01548">
    <property type="entry name" value="DEDD_Tnp_IS110"/>
    <property type="match status" value="1"/>
</dbReference>
<feature type="domain" description="Transposase IS110-like N-terminal" evidence="1">
    <location>
        <begin position="8"/>
        <end position="149"/>
    </location>
</feature>
<dbReference type="InterPro" id="IPR003346">
    <property type="entry name" value="Transposase_20"/>
</dbReference>
<evidence type="ECO:0000313" key="3">
    <source>
        <dbReference type="EMBL" id="MCV4379331.1"/>
    </source>
</evidence>
<organism evidence="3 4">
    <name type="scientific">Pseudomonas capsici</name>
    <dbReference type="NCBI Taxonomy" id="2810614"/>
    <lineage>
        <taxon>Bacteria</taxon>
        <taxon>Pseudomonadati</taxon>
        <taxon>Pseudomonadota</taxon>
        <taxon>Gammaproteobacteria</taxon>
        <taxon>Pseudomonadales</taxon>
        <taxon>Pseudomonadaceae</taxon>
        <taxon>Pseudomonas</taxon>
    </lineage>
</organism>
<dbReference type="RefSeq" id="WP_117166486.1">
    <property type="nucleotide sequence ID" value="NZ_JAFGZD010000011.1"/>
</dbReference>
<gene>
    <name evidence="3" type="ORF">OH718_22275</name>
</gene>
<dbReference type="PANTHER" id="PTHR33055">
    <property type="entry name" value="TRANSPOSASE FOR INSERTION SEQUENCE ELEMENT IS1111A"/>
    <property type="match status" value="1"/>
</dbReference>
<dbReference type="EMBL" id="JAOXML010000025">
    <property type="protein sequence ID" value="MCV4379331.1"/>
    <property type="molecule type" value="Genomic_DNA"/>
</dbReference>
<dbReference type="PANTHER" id="PTHR33055:SF13">
    <property type="entry name" value="TRANSPOSASE"/>
    <property type="match status" value="1"/>
</dbReference>
<reference evidence="3 4" key="1">
    <citation type="submission" date="2022-10" db="EMBL/GenBank/DDBJ databases">
        <title>Characterization of Pseudomonas capsici strains from pepper and tomato in Georgia.</title>
        <authorList>
            <person name="Zhao M."/>
            <person name="Dutta B."/>
        </authorList>
    </citation>
    <scope>NUCLEOTIDE SEQUENCE [LARGE SCALE GENOMIC DNA]</scope>
    <source>
        <strain evidence="3 4">Pc20-5</strain>
    </source>
</reference>
<name>A0ABT3C2J3_9PSED</name>
<evidence type="ECO:0000259" key="2">
    <source>
        <dbReference type="Pfam" id="PF02371"/>
    </source>
</evidence>
<evidence type="ECO:0000259" key="1">
    <source>
        <dbReference type="Pfam" id="PF01548"/>
    </source>
</evidence>
<feature type="domain" description="Transposase IS116/IS110/IS902 C-terminal" evidence="2">
    <location>
        <begin position="192"/>
        <end position="274"/>
    </location>
</feature>